<protein>
    <submittedName>
        <fullName evidence="1">Uncharacterized protein</fullName>
    </submittedName>
</protein>
<dbReference type="AlphaFoldDB" id="A0A7W8N7B4"/>
<accession>A0A7W8N7B4</accession>
<gene>
    <name evidence="1" type="ORF">HDF10_003876</name>
</gene>
<proteinExistence type="predicted"/>
<evidence type="ECO:0000313" key="2">
    <source>
        <dbReference type="Proteomes" id="UP000569092"/>
    </source>
</evidence>
<comment type="caution">
    <text evidence="1">The sequence shown here is derived from an EMBL/GenBank/DDBJ whole genome shotgun (WGS) entry which is preliminary data.</text>
</comment>
<dbReference type="Proteomes" id="UP000569092">
    <property type="component" value="Unassembled WGS sequence"/>
</dbReference>
<organism evidence="1 2">
    <name type="scientific">Tunturiibacter lichenicola</name>
    <dbReference type="NCBI Taxonomy" id="2051959"/>
    <lineage>
        <taxon>Bacteria</taxon>
        <taxon>Pseudomonadati</taxon>
        <taxon>Acidobacteriota</taxon>
        <taxon>Terriglobia</taxon>
        <taxon>Terriglobales</taxon>
        <taxon>Acidobacteriaceae</taxon>
        <taxon>Tunturiibacter</taxon>
    </lineage>
</organism>
<sequence>MILSPESKDFLCHPVSQGAELGILVFIGGGDAQTTNSLRTKCTFSIDPDTYRQLFVHSKVSDAFADNTIALTHRYIDRDIRSQP</sequence>
<evidence type="ECO:0000313" key="1">
    <source>
        <dbReference type="EMBL" id="MBB5345875.1"/>
    </source>
</evidence>
<name>A0A7W8N7B4_9BACT</name>
<reference evidence="1 2" key="1">
    <citation type="submission" date="2020-08" db="EMBL/GenBank/DDBJ databases">
        <title>Genomic Encyclopedia of Type Strains, Phase IV (KMG-V): Genome sequencing to study the core and pangenomes of soil and plant-associated prokaryotes.</title>
        <authorList>
            <person name="Whitman W."/>
        </authorList>
    </citation>
    <scope>NUCLEOTIDE SEQUENCE [LARGE SCALE GENOMIC DNA]</scope>
    <source>
        <strain evidence="1 2">M8US30</strain>
    </source>
</reference>
<dbReference type="EMBL" id="JACHDZ010000007">
    <property type="protein sequence ID" value="MBB5345875.1"/>
    <property type="molecule type" value="Genomic_DNA"/>
</dbReference>